<proteinExistence type="predicted"/>
<name>A0A8H3M318_9GLOM</name>
<dbReference type="EMBL" id="BLAL01000244">
    <property type="protein sequence ID" value="GES95774.1"/>
    <property type="molecule type" value="Genomic_DNA"/>
</dbReference>
<accession>A0A8H3M318</accession>
<sequence length="141" mass="16120">MYDGEEAGYIYACSLPKFGELNKFSPNKIQKIVKNQTITEPNPIISTYSNPSKSWIVLKIDHQDTIDENLEKLTNKLQHQKIREPVKRIPIYIKQLLETMFHAGTANPGKKMSAAEMRNWKHAMALQAIKAAEHTLNARKS</sequence>
<comment type="caution">
    <text evidence="1">The sequence shown here is derived from an EMBL/GenBank/DDBJ whole genome shotgun (WGS) entry which is preliminary data.</text>
</comment>
<evidence type="ECO:0000313" key="1">
    <source>
        <dbReference type="EMBL" id="GES95774.1"/>
    </source>
</evidence>
<protein>
    <submittedName>
        <fullName evidence="1">Uncharacterized protein</fullName>
    </submittedName>
</protein>
<reference evidence="1" key="1">
    <citation type="submission" date="2019-10" db="EMBL/GenBank/DDBJ databases">
        <title>Conservation and host-specific expression of non-tandemly repeated heterogenous ribosome RNA gene in arbuscular mycorrhizal fungi.</title>
        <authorList>
            <person name="Maeda T."/>
            <person name="Kobayashi Y."/>
            <person name="Nakagawa T."/>
            <person name="Ezawa T."/>
            <person name="Yamaguchi K."/>
            <person name="Bino T."/>
            <person name="Nishimoto Y."/>
            <person name="Shigenobu S."/>
            <person name="Kawaguchi M."/>
        </authorList>
    </citation>
    <scope>NUCLEOTIDE SEQUENCE</scope>
    <source>
        <strain evidence="1">HR1</strain>
    </source>
</reference>
<dbReference type="Proteomes" id="UP000615446">
    <property type="component" value="Unassembled WGS sequence"/>
</dbReference>
<dbReference type="AlphaFoldDB" id="A0A8H3M318"/>
<dbReference type="OrthoDB" id="2396960at2759"/>
<organism evidence="1 2">
    <name type="scientific">Rhizophagus clarus</name>
    <dbReference type="NCBI Taxonomy" id="94130"/>
    <lineage>
        <taxon>Eukaryota</taxon>
        <taxon>Fungi</taxon>
        <taxon>Fungi incertae sedis</taxon>
        <taxon>Mucoromycota</taxon>
        <taxon>Glomeromycotina</taxon>
        <taxon>Glomeromycetes</taxon>
        <taxon>Glomerales</taxon>
        <taxon>Glomeraceae</taxon>
        <taxon>Rhizophagus</taxon>
    </lineage>
</organism>
<gene>
    <name evidence="1" type="ORF">RCL2_002243500</name>
</gene>
<evidence type="ECO:0000313" key="2">
    <source>
        <dbReference type="Proteomes" id="UP000615446"/>
    </source>
</evidence>